<dbReference type="Proteomes" id="UP000024837">
    <property type="component" value="Unassembled WGS sequence"/>
</dbReference>
<feature type="transmembrane region" description="Helical" evidence="1">
    <location>
        <begin position="175"/>
        <end position="196"/>
    </location>
</feature>
<feature type="transmembrane region" description="Helical" evidence="1">
    <location>
        <begin position="119"/>
        <end position="147"/>
    </location>
</feature>
<protein>
    <submittedName>
        <fullName evidence="2">Uncharacterized protein</fullName>
    </submittedName>
</protein>
<keyword evidence="1" id="KW-0812">Transmembrane</keyword>
<evidence type="ECO:0000256" key="1">
    <source>
        <dbReference type="SAM" id="Phobius"/>
    </source>
</evidence>
<sequence>MGRPDSDAPEMATSSGIAQPLPVFYLLPAESATGEQQGAVPLEAIPLGTLDSSSDWVTESENEGRPFPKRSLMREYYNRRAMLFGFQVLTAVSIIVTCSAMLALEHAPRDGDQRRRETLAYLVVTTFVVSLSSSVISLILVILLKLFTRRVVSVYRAHTGRGPNSRFERKLHGSWLIQGVLVNLVVAMVVVAVGGYSMEGWMRAAEESMARQLSVHHHVSHSHNSTRDP</sequence>
<keyword evidence="1" id="KW-0472">Membrane</keyword>
<dbReference type="AlphaFoldDB" id="W7I6Y0"/>
<reference evidence="2 3" key="1">
    <citation type="submission" date="2013-05" db="EMBL/GenBank/DDBJ databases">
        <title>Drechslerella stenobrocha genome reveals carnivorous origination and mechanical trapping mechanism of predatory fungi.</title>
        <authorList>
            <person name="Liu X."/>
            <person name="Zhang W."/>
            <person name="Liu K."/>
        </authorList>
    </citation>
    <scope>NUCLEOTIDE SEQUENCE [LARGE SCALE GENOMIC DNA]</scope>
    <source>
        <strain evidence="2 3">248</strain>
    </source>
</reference>
<keyword evidence="3" id="KW-1185">Reference proteome</keyword>
<proteinExistence type="predicted"/>
<evidence type="ECO:0000313" key="2">
    <source>
        <dbReference type="EMBL" id="EWC44680.1"/>
    </source>
</evidence>
<keyword evidence="1" id="KW-1133">Transmembrane helix</keyword>
<name>W7I6Y0_9PEZI</name>
<gene>
    <name evidence="2" type="ORF">DRE_06576</name>
</gene>
<accession>W7I6Y0</accession>
<evidence type="ECO:0000313" key="3">
    <source>
        <dbReference type="Proteomes" id="UP000024837"/>
    </source>
</evidence>
<organism evidence="2 3">
    <name type="scientific">Drechslerella stenobrocha 248</name>
    <dbReference type="NCBI Taxonomy" id="1043628"/>
    <lineage>
        <taxon>Eukaryota</taxon>
        <taxon>Fungi</taxon>
        <taxon>Dikarya</taxon>
        <taxon>Ascomycota</taxon>
        <taxon>Pezizomycotina</taxon>
        <taxon>Orbiliomycetes</taxon>
        <taxon>Orbiliales</taxon>
        <taxon>Orbiliaceae</taxon>
        <taxon>Drechslerella</taxon>
    </lineage>
</organism>
<feature type="transmembrane region" description="Helical" evidence="1">
    <location>
        <begin position="81"/>
        <end position="104"/>
    </location>
</feature>
<dbReference type="HOGENOM" id="CLU_1209810_0_0_1"/>
<dbReference type="EMBL" id="KI966436">
    <property type="protein sequence ID" value="EWC44680.1"/>
    <property type="molecule type" value="Genomic_DNA"/>
</dbReference>